<name>A0A974A5K0_9BRAD</name>
<dbReference type="RefSeq" id="WP_166213723.1">
    <property type="nucleotide sequence ID" value="NZ_CP088285.1"/>
</dbReference>
<reference evidence="1" key="1">
    <citation type="submission" date="2020-06" db="EMBL/GenBank/DDBJ databases">
        <title>Whole Genome Sequence of Bradyrhizobium sp. Strain 1S1.</title>
        <authorList>
            <person name="Bromfield E.S.P."/>
            <person name="Cloutier S."/>
        </authorList>
    </citation>
    <scope>NUCLEOTIDE SEQUENCE [LARGE SCALE GENOMIC DNA]</scope>
    <source>
        <strain evidence="1">1S1</strain>
    </source>
</reference>
<sequence length="77" mass="8892">MRAFRQDLRRKGIERRRLRNDELHSEMVVIFGPELSAKQAVEQLECLVARIKKHGLQTGKDSSEDYVLETLAGKLVK</sequence>
<proteinExistence type="predicted"/>
<comment type="caution">
    <text evidence="1">The sequence shown here is derived from an EMBL/GenBank/DDBJ whole genome shotgun (WGS) entry which is preliminary data.</text>
</comment>
<organism evidence="1">
    <name type="scientific">Bradyrhizobium septentrionale</name>
    <dbReference type="NCBI Taxonomy" id="1404411"/>
    <lineage>
        <taxon>Bacteria</taxon>
        <taxon>Pseudomonadati</taxon>
        <taxon>Pseudomonadota</taxon>
        <taxon>Alphaproteobacteria</taxon>
        <taxon>Hyphomicrobiales</taxon>
        <taxon>Nitrobacteraceae</taxon>
        <taxon>Bradyrhizobium</taxon>
    </lineage>
</organism>
<dbReference type="AlphaFoldDB" id="A0A974A5K0"/>
<dbReference type="EMBL" id="JAAOLE020000001">
    <property type="protein sequence ID" value="NVI49303.1"/>
    <property type="molecule type" value="Genomic_DNA"/>
</dbReference>
<protein>
    <submittedName>
        <fullName evidence="1">Uncharacterized protein</fullName>
    </submittedName>
</protein>
<evidence type="ECO:0000313" key="1">
    <source>
        <dbReference type="EMBL" id="NVI49303.1"/>
    </source>
</evidence>
<accession>A0A974A5K0</accession>
<gene>
    <name evidence="1" type="ORF">HAP48_042010</name>
</gene>